<dbReference type="Proteomes" id="UP001280581">
    <property type="component" value="Unassembled WGS sequence"/>
</dbReference>
<evidence type="ECO:0000313" key="11">
    <source>
        <dbReference type="Proteomes" id="UP001280581"/>
    </source>
</evidence>
<dbReference type="PANTHER" id="PTHR31736:SF8">
    <property type="entry name" value="PUTATIVE (AFU_ORTHOLOGUE AFUA_7G06410)-RELATED"/>
    <property type="match status" value="1"/>
</dbReference>
<dbReference type="GO" id="GO:0004650">
    <property type="term" value="F:polygalacturonase activity"/>
    <property type="evidence" value="ECO:0007669"/>
    <property type="project" value="InterPro"/>
</dbReference>
<keyword evidence="6" id="KW-0325">Glycoprotein</keyword>
<dbReference type="PANTHER" id="PTHR31736">
    <property type="match status" value="1"/>
</dbReference>
<reference evidence="10 11" key="1">
    <citation type="submission" date="2021-02" db="EMBL/GenBank/DDBJ databases">
        <title>Genome assembly of Pseudopithomyces chartarum.</title>
        <authorList>
            <person name="Jauregui R."/>
            <person name="Singh J."/>
            <person name="Voisey C."/>
        </authorList>
    </citation>
    <scope>NUCLEOTIDE SEQUENCE [LARGE SCALE GENOMIC DNA]</scope>
    <source>
        <strain evidence="10 11">AGR01</strain>
    </source>
</reference>
<organism evidence="10 11">
    <name type="scientific">Pseudopithomyces chartarum</name>
    <dbReference type="NCBI Taxonomy" id="1892770"/>
    <lineage>
        <taxon>Eukaryota</taxon>
        <taxon>Fungi</taxon>
        <taxon>Dikarya</taxon>
        <taxon>Ascomycota</taxon>
        <taxon>Pezizomycotina</taxon>
        <taxon>Dothideomycetes</taxon>
        <taxon>Pleosporomycetidae</taxon>
        <taxon>Pleosporales</taxon>
        <taxon>Massarineae</taxon>
        <taxon>Didymosphaeriaceae</taxon>
        <taxon>Pseudopithomyces</taxon>
    </lineage>
</organism>
<dbReference type="EMBL" id="WVTA01000001">
    <property type="protein sequence ID" value="KAK3217409.1"/>
    <property type="molecule type" value="Genomic_DNA"/>
</dbReference>
<comment type="subcellular location">
    <subcellularLocation>
        <location evidence="1">Secreted</location>
    </subcellularLocation>
</comment>
<dbReference type="GO" id="GO:0005975">
    <property type="term" value="P:carbohydrate metabolic process"/>
    <property type="evidence" value="ECO:0007669"/>
    <property type="project" value="InterPro"/>
</dbReference>
<evidence type="ECO:0000256" key="1">
    <source>
        <dbReference type="ARBA" id="ARBA00004613"/>
    </source>
</evidence>
<dbReference type="SUPFAM" id="SSF51126">
    <property type="entry name" value="Pectin lyase-like"/>
    <property type="match status" value="1"/>
</dbReference>
<dbReference type="Gene3D" id="2.160.20.10">
    <property type="entry name" value="Single-stranded right-handed beta-helix, Pectin lyase-like"/>
    <property type="match status" value="1"/>
</dbReference>
<keyword evidence="4" id="KW-0732">Signal</keyword>
<dbReference type="GO" id="GO:0071555">
    <property type="term" value="P:cell wall organization"/>
    <property type="evidence" value="ECO:0007669"/>
    <property type="project" value="UniProtKB-KW"/>
</dbReference>
<gene>
    <name evidence="10" type="ORF">GRF29_1g2981975</name>
</gene>
<protein>
    <submittedName>
        <fullName evidence="10">Uncharacterized protein</fullName>
    </submittedName>
</protein>
<evidence type="ECO:0000256" key="6">
    <source>
        <dbReference type="ARBA" id="ARBA00023180"/>
    </source>
</evidence>
<comment type="caution">
    <text evidence="10">The sequence shown here is derived from an EMBL/GenBank/DDBJ whole genome shotgun (WGS) entry which is preliminary data.</text>
</comment>
<dbReference type="GO" id="GO:0005576">
    <property type="term" value="C:extracellular region"/>
    <property type="evidence" value="ECO:0007669"/>
    <property type="project" value="UniProtKB-SubCell"/>
</dbReference>
<keyword evidence="8" id="KW-0961">Cell wall biogenesis/degradation</keyword>
<accession>A0AAN6M9R8</accession>
<evidence type="ECO:0000313" key="10">
    <source>
        <dbReference type="EMBL" id="KAK3217409.1"/>
    </source>
</evidence>
<keyword evidence="7 9" id="KW-0326">Glycosidase</keyword>
<keyword evidence="5 9" id="KW-0378">Hydrolase</keyword>
<evidence type="ECO:0000256" key="7">
    <source>
        <dbReference type="ARBA" id="ARBA00023295"/>
    </source>
</evidence>
<sequence>MLLVPPDLLSATCPNVAFYQSGRSMMKLPCILDSATMYTLLFLLLSTISFTTAVVDPDPAPRWVPKWQGGHPPYIHDRRATAKSKKCTVKSGDPSGDDTASILAAFRDCKEDGHILFKNTTYHVGKVMTTTGLKNVDIELQGTMEWSKDIPYWLNHSIGIGFQNQSSAWLLGGENIHFYGHGYGTLFGNGEVWYASNNHTNNRQGRPHAISFYNTTNSLIEGLRFIQSQMWTSTVVRSERVELSDIFINNSCITKTDGCNMNTDGVDTIYANYITFLRWTVESGDDGISMKQNSSNIYMANNTFIKGNSYAMGSIGQYKGEVNFIENVTAVDTICYDTSYAARIKSWTGNSTGVPPNGGGGGLGWARNISFTNFALHNVDNPWYITQCTSYNSVKGGCDTSLFHIDGLHWGNTTGTIRNDLVASLQCSGAAPCTNVNIFGNNLVNQKTNAKPTSYLCSNVKDPKGFKCTGKAPNPNE</sequence>
<evidence type="ECO:0000256" key="9">
    <source>
        <dbReference type="RuleBase" id="RU361169"/>
    </source>
</evidence>
<name>A0AAN6M9R8_9PLEO</name>
<proteinExistence type="inferred from homology"/>
<keyword evidence="3" id="KW-0964">Secreted</keyword>
<keyword evidence="11" id="KW-1185">Reference proteome</keyword>
<dbReference type="AlphaFoldDB" id="A0AAN6M9R8"/>
<evidence type="ECO:0000256" key="3">
    <source>
        <dbReference type="ARBA" id="ARBA00022525"/>
    </source>
</evidence>
<dbReference type="InterPro" id="IPR000743">
    <property type="entry name" value="Glyco_hydro_28"/>
</dbReference>
<comment type="similarity">
    <text evidence="2 9">Belongs to the glycosyl hydrolase 28 family.</text>
</comment>
<evidence type="ECO:0000256" key="8">
    <source>
        <dbReference type="ARBA" id="ARBA00023316"/>
    </source>
</evidence>
<dbReference type="Pfam" id="PF00295">
    <property type="entry name" value="Glyco_hydro_28"/>
    <property type="match status" value="1"/>
</dbReference>
<dbReference type="InterPro" id="IPR012334">
    <property type="entry name" value="Pectin_lyas_fold"/>
</dbReference>
<evidence type="ECO:0000256" key="4">
    <source>
        <dbReference type="ARBA" id="ARBA00022729"/>
    </source>
</evidence>
<evidence type="ECO:0000256" key="2">
    <source>
        <dbReference type="ARBA" id="ARBA00008834"/>
    </source>
</evidence>
<evidence type="ECO:0000256" key="5">
    <source>
        <dbReference type="ARBA" id="ARBA00022801"/>
    </source>
</evidence>
<dbReference type="InterPro" id="IPR011050">
    <property type="entry name" value="Pectin_lyase_fold/virulence"/>
</dbReference>